<dbReference type="Gene3D" id="3.10.450.700">
    <property type="match status" value="1"/>
</dbReference>
<organism evidence="3 4">
    <name type="scientific">Haematococcus lacustris</name>
    <name type="common">Green alga</name>
    <name type="synonym">Haematococcus pluvialis</name>
    <dbReference type="NCBI Taxonomy" id="44745"/>
    <lineage>
        <taxon>Eukaryota</taxon>
        <taxon>Viridiplantae</taxon>
        <taxon>Chlorophyta</taxon>
        <taxon>core chlorophytes</taxon>
        <taxon>Chlorophyceae</taxon>
        <taxon>CS clade</taxon>
        <taxon>Chlamydomonadales</taxon>
        <taxon>Haematococcaceae</taxon>
        <taxon>Haematococcus</taxon>
    </lineage>
</organism>
<dbReference type="SMART" id="SM00712">
    <property type="entry name" value="PUR"/>
    <property type="match status" value="1"/>
</dbReference>
<dbReference type="PANTHER" id="PTHR12611:SF0">
    <property type="entry name" value="PURINE-RICH BINDING PROTEIN-ALPHA, ISOFORM B"/>
    <property type="match status" value="1"/>
</dbReference>
<comment type="caution">
    <text evidence="3">The sequence shown here is derived from an EMBL/GenBank/DDBJ whole genome shotgun (WGS) entry which is preliminary data.</text>
</comment>
<dbReference type="GO" id="GO:0005634">
    <property type="term" value="C:nucleus"/>
    <property type="evidence" value="ECO:0007669"/>
    <property type="project" value="TreeGrafter"/>
</dbReference>
<dbReference type="GO" id="GO:0000981">
    <property type="term" value="F:DNA-binding transcription factor activity, RNA polymerase II-specific"/>
    <property type="evidence" value="ECO:0007669"/>
    <property type="project" value="TreeGrafter"/>
</dbReference>
<gene>
    <name evidence="3" type="ORF">HaLaN_20934</name>
</gene>
<dbReference type="PANTHER" id="PTHR12611">
    <property type="entry name" value="PUR-TRANSCRIPTIONAL ACTIVATOR"/>
    <property type="match status" value="1"/>
</dbReference>
<dbReference type="AlphaFoldDB" id="A0A699ZN01"/>
<dbReference type="GO" id="GO:0000977">
    <property type="term" value="F:RNA polymerase II transcription regulatory region sequence-specific DNA binding"/>
    <property type="evidence" value="ECO:0007669"/>
    <property type="project" value="InterPro"/>
</dbReference>
<evidence type="ECO:0000313" key="4">
    <source>
        <dbReference type="Proteomes" id="UP000485058"/>
    </source>
</evidence>
<keyword evidence="4" id="KW-1185">Reference proteome</keyword>
<evidence type="ECO:0000313" key="3">
    <source>
        <dbReference type="EMBL" id="GFH23335.1"/>
    </source>
</evidence>
<dbReference type="InterPro" id="IPR006628">
    <property type="entry name" value="PUR-bd_fam"/>
</dbReference>
<proteinExistence type="inferred from homology"/>
<evidence type="ECO:0000256" key="1">
    <source>
        <dbReference type="ARBA" id="ARBA00009251"/>
    </source>
</evidence>
<dbReference type="Pfam" id="PF04845">
    <property type="entry name" value="PurA"/>
    <property type="match status" value="1"/>
</dbReference>
<feature type="non-terminal residue" evidence="3">
    <location>
        <position position="1"/>
    </location>
</feature>
<evidence type="ECO:0000256" key="2">
    <source>
        <dbReference type="ARBA" id="ARBA00023125"/>
    </source>
</evidence>
<feature type="non-terminal residue" evidence="3">
    <location>
        <position position="119"/>
    </location>
</feature>
<reference evidence="3 4" key="1">
    <citation type="submission" date="2020-02" db="EMBL/GenBank/DDBJ databases">
        <title>Draft genome sequence of Haematococcus lacustris strain NIES-144.</title>
        <authorList>
            <person name="Morimoto D."/>
            <person name="Nakagawa S."/>
            <person name="Yoshida T."/>
            <person name="Sawayama S."/>
        </authorList>
    </citation>
    <scope>NUCLEOTIDE SEQUENCE [LARGE SCALE GENOMIC DNA]</scope>
    <source>
        <strain evidence="3 4">NIES-144</strain>
    </source>
</reference>
<accession>A0A699ZN01</accession>
<sequence length="119" mass="12747">MADTGDGTLHSAVLRANSKSFFLDLKSNARGRYLKIAEKGRYRAKSSIVVPSSGLSPLIATFRYYIDEDAAGRRHNLGLGRALGHFDAAACCFGPGVLGLLALHRSSRALWLLAVGASR</sequence>
<comment type="similarity">
    <text evidence="1">Belongs to the PUR DNA-binding protein family.</text>
</comment>
<keyword evidence="2" id="KW-0238">DNA-binding</keyword>
<dbReference type="Proteomes" id="UP000485058">
    <property type="component" value="Unassembled WGS sequence"/>
</dbReference>
<protein>
    <submittedName>
        <fullName evidence="3">Uncharacterized protein</fullName>
    </submittedName>
</protein>
<name>A0A699ZN01_HAELA</name>
<dbReference type="EMBL" id="BLLF01002249">
    <property type="protein sequence ID" value="GFH23335.1"/>
    <property type="molecule type" value="Genomic_DNA"/>
</dbReference>
<dbReference type="GO" id="GO:0032422">
    <property type="term" value="F:purine-rich negative regulatory element binding"/>
    <property type="evidence" value="ECO:0007669"/>
    <property type="project" value="InterPro"/>
</dbReference>